<dbReference type="KEGG" id="vas:GT360_13600"/>
<name>A0A7Z2T514_9VIBR</name>
<dbReference type="AlphaFoldDB" id="A0A7Z2T514"/>
<dbReference type="EMBL" id="CP047475">
    <property type="protein sequence ID" value="QIA64461.1"/>
    <property type="molecule type" value="Genomic_DNA"/>
</dbReference>
<dbReference type="RefSeq" id="WP_164649366.1">
    <property type="nucleotide sequence ID" value="NZ_CP047475.1"/>
</dbReference>
<evidence type="ECO:0000313" key="1">
    <source>
        <dbReference type="EMBL" id="QIA64461.1"/>
    </source>
</evidence>
<dbReference type="PANTHER" id="PTHR43179:SF7">
    <property type="entry name" value="RHAMNOSYLTRANSFERASE WBBL"/>
    <property type="match status" value="1"/>
</dbReference>
<evidence type="ECO:0000313" key="2">
    <source>
        <dbReference type="Proteomes" id="UP000464262"/>
    </source>
</evidence>
<keyword evidence="1" id="KW-0808">Transferase</keyword>
<reference evidence="1 2" key="1">
    <citation type="submission" date="2020-01" db="EMBL/GenBank/DDBJ databases">
        <title>Whole genome and functional gene identification of agarase of Vibrio HN897.</title>
        <authorList>
            <person name="Liu Y."/>
            <person name="Zhao Z."/>
        </authorList>
    </citation>
    <scope>NUCLEOTIDE SEQUENCE [LARGE SCALE GENOMIC DNA]</scope>
    <source>
        <strain evidence="1 2">HN897</strain>
    </source>
</reference>
<dbReference type="PANTHER" id="PTHR43179">
    <property type="entry name" value="RHAMNOSYLTRANSFERASE WBBL"/>
    <property type="match status" value="1"/>
</dbReference>
<dbReference type="Proteomes" id="UP000464262">
    <property type="component" value="Chromosome 1"/>
</dbReference>
<accession>A0A7Z2T514</accession>
<keyword evidence="2" id="KW-1185">Reference proteome</keyword>
<organism evidence="1 2">
    <name type="scientific">Vibrio astriarenae</name>
    <dbReference type="NCBI Taxonomy" id="1481923"/>
    <lineage>
        <taxon>Bacteria</taxon>
        <taxon>Pseudomonadati</taxon>
        <taxon>Pseudomonadota</taxon>
        <taxon>Gammaproteobacteria</taxon>
        <taxon>Vibrionales</taxon>
        <taxon>Vibrionaceae</taxon>
        <taxon>Vibrio</taxon>
    </lineage>
</organism>
<sequence length="271" mass="31726">MKLYFSVVSHLHHDILIQLNTLKRLAEHPDIEVIFRDNIQTGELKQYCADHNIQYVSNEVEKGFATNNNLNYLLAQSEGMQPEDYFVLLNPDISIDEVMLNRLVELTKTSSDALMTVNLFLDEEKTLFDDNLRAYPRFINFIRNYVFGDRSTVIDKTQPTDDKECWSSAAFLVVKAGLYQRLQGLDETYFMYCEDIDFCLRASQIGERVKFVPEVEAIHYRHRCSQQFLSRAFFRHVKSVLLFTLAKHRLRRHKSILVTSSQSNTCEIQQH</sequence>
<dbReference type="SUPFAM" id="SSF53448">
    <property type="entry name" value="Nucleotide-diphospho-sugar transferases"/>
    <property type="match status" value="1"/>
</dbReference>
<gene>
    <name evidence="1" type="ORF">GT360_13600</name>
</gene>
<dbReference type="InterPro" id="IPR029044">
    <property type="entry name" value="Nucleotide-diphossugar_trans"/>
</dbReference>
<protein>
    <submittedName>
        <fullName evidence="1">Glycosyltransferase</fullName>
    </submittedName>
</protein>
<dbReference type="Gene3D" id="3.90.550.10">
    <property type="entry name" value="Spore Coat Polysaccharide Biosynthesis Protein SpsA, Chain A"/>
    <property type="match status" value="1"/>
</dbReference>
<proteinExistence type="predicted"/>
<dbReference type="GO" id="GO:0016740">
    <property type="term" value="F:transferase activity"/>
    <property type="evidence" value="ECO:0007669"/>
    <property type="project" value="UniProtKB-KW"/>
</dbReference>